<sequence length="353" mass="39396">MKWLHLLLCVTSVLGKDTPSPARAPTWKLSDGNVMPRFGLGTWLGFIEMGPKEEVHGAVEAAIDAGYRLIDTASIYNTEEQVALGLKKKIDEGVVKREEMFITTKDTPSSPRAPTWKLSDGNVMPRFGLGTSLGLIPKGPKEEVRGAVEAAIDAGYRLVDTASFYKTEDEVALGLKKKIDEGVVKREEMFITTKDTPSSPRAPTWKLSDGNVMPRFGLGTWLGLVPMGPKEEVHGAVEAAIDAGYRLIDTASIYITEEQVALGLKKKIDEGVVKREEMFITTKVCFSGTLTYFDITKTERETDLSRDEHLLSFKDALINLLLQSQRYLLENQKYIAIYRKNQIVFYEDKQKIV</sequence>
<proteinExistence type="predicted"/>
<evidence type="ECO:0000259" key="2">
    <source>
        <dbReference type="Pfam" id="PF00248"/>
    </source>
</evidence>
<dbReference type="InterPro" id="IPR020471">
    <property type="entry name" value="AKR"/>
</dbReference>
<feature type="domain" description="NADP-dependent oxidoreductase" evidence="2">
    <location>
        <begin position="39"/>
        <end position="106"/>
    </location>
</feature>
<dbReference type="Proteomes" id="UP000789524">
    <property type="component" value="Unassembled WGS sequence"/>
</dbReference>
<accession>A0A8J2QZ55</accession>
<dbReference type="InterPro" id="IPR036812">
    <property type="entry name" value="NAD(P)_OxRdtase_dom_sf"/>
</dbReference>
<feature type="chain" id="PRO_5035251854" evidence="1">
    <location>
        <begin position="16"/>
        <end position="353"/>
    </location>
</feature>
<feature type="domain" description="NADP-dependent oxidoreductase" evidence="2">
    <location>
        <begin position="140"/>
        <end position="195"/>
    </location>
</feature>
<dbReference type="EMBL" id="CAKASE010000071">
    <property type="protein sequence ID" value="CAG9573824.1"/>
    <property type="molecule type" value="Genomic_DNA"/>
</dbReference>
<evidence type="ECO:0000256" key="1">
    <source>
        <dbReference type="SAM" id="SignalP"/>
    </source>
</evidence>
<evidence type="ECO:0000313" key="4">
    <source>
        <dbReference type="Proteomes" id="UP000789524"/>
    </source>
</evidence>
<dbReference type="Pfam" id="PF00248">
    <property type="entry name" value="Aldo_ket_red"/>
    <property type="match status" value="3"/>
</dbReference>
<organism evidence="3 4">
    <name type="scientific">Danaus chrysippus</name>
    <name type="common">African queen</name>
    <dbReference type="NCBI Taxonomy" id="151541"/>
    <lineage>
        <taxon>Eukaryota</taxon>
        <taxon>Metazoa</taxon>
        <taxon>Ecdysozoa</taxon>
        <taxon>Arthropoda</taxon>
        <taxon>Hexapoda</taxon>
        <taxon>Insecta</taxon>
        <taxon>Pterygota</taxon>
        <taxon>Neoptera</taxon>
        <taxon>Endopterygota</taxon>
        <taxon>Lepidoptera</taxon>
        <taxon>Glossata</taxon>
        <taxon>Ditrysia</taxon>
        <taxon>Papilionoidea</taxon>
        <taxon>Nymphalidae</taxon>
        <taxon>Danainae</taxon>
        <taxon>Danaini</taxon>
        <taxon>Danaina</taxon>
        <taxon>Danaus</taxon>
        <taxon>Anosia</taxon>
    </lineage>
</organism>
<protein>
    <submittedName>
        <fullName evidence="3">(African queen) hypothetical protein</fullName>
    </submittedName>
</protein>
<keyword evidence="1" id="KW-0732">Signal</keyword>
<dbReference type="SUPFAM" id="SSF51430">
    <property type="entry name" value="NAD(P)-linked oxidoreductase"/>
    <property type="match status" value="3"/>
</dbReference>
<dbReference type="GO" id="GO:0016491">
    <property type="term" value="F:oxidoreductase activity"/>
    <property type="evidence" value="ECO:0007669"/>
    <property type="project" value="InterPro"/>
</dbReference>
<dbReference type="PANTHER" id="PTHR11732">
    <property type="entry name" value="ALDO/KETO REDUCTASE"/>
    <property type="match status" value="1"/>
</dbReference>
<gene>
    <name evidence="3" type="ORF">DCHRY22_LOCUS10683</name>
</gene>
<name>A0A8J2QZ55_9NEOP</name>
<feature type="signal peptide" evidence="1">
    <location>
        <begin position="1"/>
        <end position="15"/>
    </location>
</feature>
<dbReference type="AlphaFoldDB" id="A0A8J2QZ55"/>
<keyword evidence="4" id="KW-1185">Reference proteome</keyword>
<reference evidence="3" key="1">
    <citation type="submission" date="2021-09" db="EMBL/GenBank/DDBJ databases">
        <authorList>
            <person name="Martin H S."/>
        </authorList>
    </citation>
    <scope>NUCLEOTIDE SEQUENCE</scope>
</reference>
<dbReference type="InterPro" id="IPR023210">
    <property type="entry name" value="NADP_OxRdtase_dom"/>
</dbReference>
<dbReference type="Gene3D" id="3.20.20.100">
    <property type="entry name" value="NADP-dependent oxidoreductase domain"/>
    <property type="match status" value="3"/>
</dbReference>
<dbReference type="OrthoDB" id="416253at2759"/>
<feature type="domain" description="NADP-dependent oxidoreductase" evidence="2">
    <location>
        <begin position="217"/>
        <end position="317"/>
    </location>
</feature>
<evidence type="ECO:0000313" key="3">
    <source>
        <dbReference type="EMBL" id="CAG9573824.1"/>
    </source>
</evidence>
<comment type="caution">
    <text evidence="3">The sequence shown here is derived from an EMBL/GenBank/DDBJ whole genome shotgun (WGS) entry which is preliminary data.</text>
</comment>